<comment type="caution">
    <text evidence="1">The sequence shown here is derived from an EMBL/GenBank/DDBJ whole genome shotgun (WGS) entry which is preliminary data.</text>
</comment>
<dbReference type="Gene3D" id="3.40.50.1000">
    <property type="entry name" value="HAD superfamily/HAD-like"/>
    <property type="match status" value="1"/>
</dbReference>
<dbReference type="RefSeq" id="WP_093153940.1">
    <property type="nucleotide sequence ID" value="NZ_FNBW01000018.1"/>
</dbReference>
<sequence length="211" mass="23357">MPESLDAVVFDIGNVLIHWDPRLLYRKIFTRVDMTADEGMVDWFLATVCTTEWNIEQDRGRSIAEAEAEAIGRHPDYAPQIRAFYGRFQEMIPGEIPDTVAALRQAKAAGLPLHGLTNFGRETFPQTAARFDFLRSFDTVVVSGDEGVIKPDPAIFHILIERAGLDPQRTAFIDDSAANIRSAAELGFATHHFADPGAFTAWWKAAGLPVG</sequence>
<proteinExistence type="predicted"/>
<dbReference type="InterPro" id="IPR023198">
    <property type="entry name" value="PGP-like_dom2"/>
</dbReference>
<dbReference type="Proteomes" id="UP000198615">
    <property type="component" value="Unassembled WGS sequence"/>
</dbReference>
<dbReference type="OrthoDB" id="9807742at2"/>
<protein>
    <submittedName>
        <fullName evidence="1">2-haloacid dehalogenase</fullName>
    </submittedName>
</protein>
<organism evidence="1 2">
    <name type="scientific">Thalassobaculum litoreum DSM 18839</name>
    <dbReference type="NCBI Taxonomy" id="1123362"/>
    <lineage>
        <taxon>Bacteria</taxon>
        <taxon>Pseudomonadati</taxon>
        <taxon>Pseudomonadota</taxon>
        <taxon>Alphaproteobacteria</taxon>
        <taxon>Rhodospirillales</taxon>
        <taxon>Thalassobaculaceae</taxon>
        <taxon>Thalassobaculum</taxon>
    </lineage>
</organism>
<dbReference type="InterPro" id="IPR036412">
    <property type="entry name" value="HAD-like_sf"/>
</dbReference>
<dbReference type="PANTHER" id="PTHR43611:SF3">
    <property type="entry name" value="FLAVIN MONONUCLEOTIDE HYDROLASE 1, CHLOROPLATIC"/>
    <property type="match status" value="1"/>
</dbReference>
<dbReference type="PANTHER" id="PTHR43611">
    <property type="entry name" value="ALPHA-D-GLUCOSE 1-PHOSPHATE PHOSPHATASE"/>
    <property type="match status" value="1"/>
</dbReference>
<dbReference type="PRINTS" id="PR00413">
    <property type="entry name" value="HADHALOGNASE"/>
</dbReference>
<dbReference type="SFLD" id="SFLDS00003">
    <property type="entry name" value="Haloacid_Dehalogenase"/>
    <property type="match status" value="1"/>
</dbReference>
<keyword evidence="2" id="KW-1185">Reference proteome</keyword>
<name>A0A8G2BLU2_9PROT</name>
<dbReference type="CDD" id="cd02603">
    <property type="entry name" value="HAD_sEH-N_like"/>
    <property type="match status" value="1"/>
</dbReference>
<evidence type="ECO:0000313" key="1">
    <source>
        <dbReference type="EMBL" id="SDG45553.1"/>
    </source>
</evidence>
<dbReference type="Pfam" id="PF00702">
    <property type="entry name" value="Hydrolase"/>
    <property type="match status" value="1"/>
</dbReference>
<dbReference type="InterPro" id="IPR006439">
    <property type="entry name" value="HAD-SF_hydro_IA"/>
</dbReference>
<dbReference type="Gene3D" id="1.10.150.240">
    <property type="entry name" value="Putative phosphatase, domain 2"/>
    <property type="match status" value="1"/>
</dbReference>
<reference evidence="1 2" key="1">
    <citation type="submission" date="2016-10" db="EMBL/GenBank/DDBJ databases">
        <authorList>
            <person name="Varghese N."/>
            <person name="Submissions S."/>
        </authorList>
    </citation>
    <scope>NUCLEOTIDE SEQUENCE [LARGE SCALE GENOMIC DNA]</scope>
    <source>
        <strain evidence="1 2">DSM 18839</strain>
    </source>
</reference>
<dbReference type="SFLD" id="SFLDG01129">
    <property type="entry name" value="C1.5:_HAD__Beta-PGM__Phosphata"/>
    <property type="match status" value="1"/>
</dbReference>
<dbReference type="InterPro" id="IPR023214">
    <property type="entry name" value="HAD_sf"/>
</dbReference>
<accession>A0A8G2BLU2</accession>
<dbReference type="AlphaFoldDB" id="A0A8G2BLU2"/>
<dbReference type="SUPFAM" id="SSF56784">
    <property type="entry name" value="HAD-like"/>
    <property type="match status" value="1"/>
</dbReference>
<dbReference type="EMBL" id="FNBW01000018">
    <property type="protein sequence ID" value="SDG45553.1"/>
    <property type="molecule type" value="Genomic_DNA"/>
</dbReference>
<dbReference type="NCBIfam" id="TIGR01509">
    <property type="entry name" value="HAD-SF-IA-v3"/>
    <property type="match status" value="1"/>
</dbReference>
<gene>
    <name evidence="1" type="ORF">SAMN05660686_04456</name>
</gene>
<evidence type="ECO:0000313" key="2">
    <source>
        <dbReference type="Proteomes" id="UP000198615"/>
    </source>
</evidence>